<accession>A0A517R8Y7</accession>
<dbReference type="Proteomes" id="UP000317171">
    <property type="component" value="Chromosome"/>
</dbReference>
<dbReference type="InterPro" id="IPR025855">
    <property type="entry name" value="Replic_Relax"/>
</dbReference>
<name>A0A517R8Y7_9PLAN</name>
<dbReference type="KEGG" id="gaz:Pan241w_04050"/>
<gene>
    <name evidence="1" type="ORF">Pan241w_04050</name>
</gene>
<keyword evidence="2" id="KW-1185">Reference proteome</keyword>
<dbReference type="Pfam" id="PF13814">
    <property type="entry name" value="Replic_Relax"/>
    <property type="match status" value="1"/>
</dbReference>
<organism evidence="1 2">
    <name type="scientific">Gimesia alba</name>
    <dbReference type="NCBI Taxonomy" id="2527973"/>
    <lineage>
        <taxon>Bacteria</taxon>
        <taxon>Pseudomonadati</taxon>
        <taxon>Planctomycetota</taxon>
        <taxon>Planctomycetia</taxon>
        <taxon>Planctomycetales</taxon>
        <taxon>Planctomycetaceae</taxon>
        <taxon>Gimesia</taxon>
    </lineage>
</organism>
<evidence type="ECO:0008006" key="3">
    <source>
        <dbReference type="Google" id="ProtNLM"/>
    </source>
</evidence>
<evidence type="ECO:0000313" key="1">
    <source>
        <dbReference type="EMBL" id="QDT40349.1"/>
    </source>
</evidence>
<dbReference type="AlphaFoldDB" id="A0A517R8Y7"/>
<evidence type="ECO:0000313" key="2">
    <source>
        <dbReference type="Proteomes" id="UP000317171"/>
    </source>
</evidence>
<sequence length="311" mass="36268">MITTRDIPVFEKLARYFLMNRRMVQQECYPTDRDGRLSRRRLSALLHDGYISKQRMLVVNPRDETPAPVYHLAKKGCQFLAEHFEDDRYLVKPTSIAQPMHLYHYLAVANTHMLLDKAIAQSSVKLVTWCNEQEYLNPENPDPKQRIRLYAELKTAPKKIICAPDSGFLLEVDGHRGVFYLEQDRDRDNYSHNRVAALKSPGYTELHRQQRHRKHFPETTLNRFTVVMVAPSVKRRDALRRAFQKKTGADFWRFASLTELTPKTFLHERVWYRTEADEPQPLVKPTTSLTVTSELVRNSEEADNALAVSKS</sequence>
<reference evidence="1 2" key="1">
    <citation type="submission" date="2019-02" db="EMBL/GenBank/DDBJ databases">
        <title>Deep-cultivation of Planctomycetes and their phenomic and genomic characterization uncovers novel biology.</title>
        <authorList>
            <person name="Wiegand S."/>
            <person name="Jogler M."/>
            <person name="Boedeker C."/>
            <person name="Pinto D."/>
            <person name="Vollmers J."/>
            <person name="Rivas-Marin E."/>
            <person name="Kohn T."/>
            <person name="Peeters S.H."/>
            <person name="Heuer A."/>
            <person name="Rast P."/>
            <person name="Oberbeckmann S."/>
            <person name="Bunk B."/>
            <person name="Jeske O."/>
            <person name="Meyerdierks A."/>
            <person name="Storesund J.E."/>
            <person name="Kallscheuer N."/>
            <person name="Luecker S."/>
            <person name="Lage O.M."/>
            <person name="Pohl T."/>
            <person name="Merkel B.J."/>
            <person name="Hornburger P."/>
            <person name="Mueller R.-W."/>
            <person name="Bruemmer F."/>
            <person name="Labrenz M."/>
            <person name="Spormann A.M."/>
            <person name="Op den Camp H."/>
            <person name="Overmann J."/>
            <person name="Amann R."/>
            <person name="Jetten M.S.M."/>
            <person name="Mascher T."/>
            <person name="Medema M.H."/>
            <person name="Devos D.P."/>
            <person name="Kaster A.-K."/>
            <person name="Ovreas L."/>
            <person name="Rohde M."/>
            <person name="Galperin M.Y."/>
            <person name="Jogler C."/>
        </authorList>
    </citation>
    <scope>NUCLEOTIDE SEQUENCE [LARGE SCALE GENOMIC DNA]</scope>
    <source>
        <strain evidence="1 2">Pan241w</strain>
    </source>
</reference>
<protein>
    <recommendedName>
        <fullName evidence="3">Replication-relaxation</fullName>
    </recommendedName>
</protein>
<proteinExistence type="predicted"/>
<dbReference type="RefSeq" id="WP_198000272.1">
    <property type="nucleotide sequence ID" value="NZ_CP036269.1"/>
</dbReference>
<dbReference type="EMBL" id="CP036269">
    <property type="protein sequence ID" value="QDT40349.1"/>
    <property type="molecule type" value="Genomic_DNA"/>
</dbReference>